<dbReference type="EMBL" id="LCEK01000019">
    <property type="protein sequence ID" value="KKS71800.1"/>
    <property type="molecule type" value="Genomic_DNA"/>
</dbReference>
<dbReference type="AlphaFoldDB" id="A0A0G1BEJ1"/>
<sequence>MTIEQQLSQFGLNQSEIRVYIFLLENGLSSPPQVAKGTRIARTNCYHVLDSLKNQGLITEQQEGKRKAYLASDPEALLRSFDARRDSLASIVPDLRARYTVQKNKPKIRFYEGFEEVKQIYWQTYEAAEVFAIGSTKQLNSLQSSFLDAYAKGLKEKEIMLHDILSTESGTDVAQSMKDIMKGYYEFFVVPNSYDEFQTDILIWNDSIALISLGEPIFGTLLTNAPLAKTFRTLFRVMEDGLRDAS</sequence>
<organism evidence="2 3">
    <name type="scientific">Candidatus Magasanikbacteria bacterium GW2011_GWE2_42_7</name>
    <dbReference type="NCBI Taxonomy" id="1619052"/>
    <lineage>
        <taxon>Bacteria</taxon>
        <taxon>Candidatus Magasanikiibacteriota</taxon>
    </lineage>
</organism>
<dbReference type="InterPro" id="IPR051797">
    <property type="entry name" value="TrmB-like"/>
</dbReference>
<protein>
    <submittedName>
        <fullName evidence="2">Transcriptional regulator, TrmB</fullName>
    </submittedName>
</protein>
<dbReference type="InterPro" id="IPR036390">
    <property type="entry name" value="WH_DNA-bd_sf"/>
</dbReference>
<dbReference type="PANTHER" id="PTHR34293:SF1">
    <property type="entry name" value="HTH-TYPE TRANSCRIPTIONAL REGULATOR TRMBL2"/>
    <property type="match status" value="1"/>
</dbReference>
<evidence type="ECO:0000259" key="1">
    <source>
        <dbReference type="Pfam" id="PF01978"/>
    </source>
</evidence>
<name>A0A0G1BEJ1_9BACT</name>
<dbReference type="InterPro" id="IPR036388">
    <property type="entry name" value="WH-like_DNA-bd_sf"/>
</dbReference>
<feature type="domain" description="Transcription regulator TrmB N-terminal" evidence="1">
    <location>
        <begin position="7"/>
        <end position="75"/>
    </location>
</feature>
<dbReference type="SUPFAM" id="SSF46785">
    <property type="entry name" value="Winged helix' DNA-binding domain"/>
    <property type="match status" value="1"/>
</dbReference>
<reference evidence="2 3" key="1">
    <citation type="journal article" date="2015" name="Nature">
        <title>rRNA introns, odd ribosomes, and small enigmatic genomes across a large radiation of phyla.</title>
        <authorList>
            <person name="Brown C.T."/>
            <person name="Hug L.A."/>
            <person name="Thomas B.C."/>
            <person name="Sharon I."/>
            <person name="Castelle C.J."/>
            <person name="Singh A."/>
            <person name="Wilkins M.J."/>
            <person name="Williams K.H."/>
            <person name="Banfield J.F."/>
        </authorList>
    </citation>
    <scope>NUCLEOTIDE SEQUENCE [LARGE SCALE GENOMIC DNA]</scope>
</reference>
<dbReference type="Proteomes" id="UP000033867">
    <property type="component" value="Unassembled WGS sequence"/>
</dbReference>
<dbReference type="Pfam" id="PF01978">
    <property type="entry name" value="TrmB"/>
    <property type="match status" value="1"/>
</dbReference>
<gene>
    <name evidence="2" type="ORF">UV42_C0019G0024</name>
</gene>
<dbReference type="InterPro" id="IPR002831">
    <property type="entry name" value="Tscrpt_reg_TrmB_N"/>
</dbReference>
<accession>A0A0G1BEJ1</accession>
<evidence type="ECO:0000313" key="3">
    <source>
        <dbReference type="Proteomes" id="UP000033867"/>
    </source>
</evidence>
<evidence type="ECO:0000313" key="2">
    <source>
        <dbReference type="EMBL" id="KKS71800.1"/>
    </source>
</evidence>
<proteinExistence type="predicted"/>
<dbReference type="PANTHER" id="PTHR34293">
    <property type="entry name" value="HTH-TYPE TRANSCRIPTIONAL REGULATOR TRMBL2"/>
    <property type="match status" value="1"/>
</dbReference>
<dbReference type="Gene3D" id="1.10.10.10">
    <property type="entry name" value="Winged helix-like DNA-binding domain superfamily/Winged helix DNA-binding domain"/>
    <property type="match status" value="1"/>
</dbReference>
<comment type="caution">
    <text evidence="2">The sequence shown here is derived from an EMBL/GenBank/DDBJ whole genome shotgun (WGS) entry which is preliminary data.</text>
</comment>